<dbReference type="Proteomes" id="UP000276133">
    <property type="component" value="Unassembled WGS sequence"/>
</dbReference>
<evidence type="ECO:0000313" key="2">
    <source>
        <dbReference type="Proteomes" id="UP000276133"/>
    </source>
</evidence>
<organism evidence="1 2">
    <name type="scientific">Brachionus plicatilis</name>
    <name type="common">Marine rotifer</name>
    <name type="synonym">Brachionus muelleri</name>
    <dbReference type="NCBI Taxonomy" id="10195"/>
    <lineage>
        <taxon>Eukaryota</taxon>
        <taxon>Metazoa</taxon>
        <taxon>Spiralia</taxon>
        <taxon>Gnathifera</taxon>
        <taxon>Rotifera</taxon>
        <taxon>Eurotatoria</taxon>
        <taxon>Monogononta</taxon>
        <taxon>Pseudotrocha</taxon>
        <taxon>Ploima</taxon>
        <taxon>Brachionidae</taxon>
        <taxon>Brachionus</taxon>
    </lineage>
</organism>
<feature type="non-terminal residue" evidence="1">
    <location>
        <position position="1"/>
    </location>
</feature>
<evidence type="ECO:0000313" key="1">
    <source>
        <dbReference type="EMBL" id="RNA35035.1"/>
    </source>
</evidence>
<reference evidence="1 2" key="1">
    <citation type="journal article" date="2018" name="Sci. Rep.">
        <title>Genomic signatures of local adaptation to the degree of environmental predictability in rotifers.</title>
        <authorList>
            <person name="Franch-Gras L."/>
            <person name="Hahn C."/>
            <person name="Garcia-Roger E.M."/>
            <person name="Carmona M.J."/>
            <person name="Serra M."/>
            <person name="Gomez A."/>
        </authorList>
    </citation>
    <scope>NUCLEOTIDE SEQUENCE [LARGE SCALE GENOMIC DNA]</scope>
    <source>
        <strain evidence="1">HYR1</strain>
    </source>
</reference>
<name>A0A3M7SH75_BRAPC</name>
<proteinExistence type="predicted"/>
<dbReference type="AlphaFoldDB" id="A0A3M7SH75"/>
<accession>A0A3M7SH75</accession>
<dbReference type="EMBL" id="REGN01001379">
    <property type="protein sequence ID" value="RNA35035.1"/>
    <property type="molecule type" value="Genomic_DNA"/>
</dbReference>
<comment type="caution">
    <text evidence="1">The sequence shown here is derived from an EMBL/GenBank/DDBJ whole genome shotgun (WGS) entry which is preliminary data.</text>
</comment>
<sequence>CGVAFFKEIPGCPLTWVYPGGGLKRGIANFWFFKDKAFTKNKLTQFGPVLHFSHISPLFQIGQVNFQTLVLFFEQILDLVYVALFQRELKSIWLSLCRLWIGIALGAGRVRLPVGPDGRRCVHAVAGSTGPRRAEHGAEIGLRARRPNLVSLFHQLGPVANFVIVREPTPSSHQRFQIKFGIFFHPLQNGEPFIVQNFSLRTLELGNGSYVSFEYQIGSGVVRRLLGIVINLLQ</sequence>
<gene>
    <name evidence="1" type="ORF">BpHYR1_025718</name>
</gene>
<keyword evidence="2" id="KW-1185">Reference proteome</keyword>
<protein>
    <submittedName>
        <fullName evidence="1">Uncharacterized protein</fullName>
    </submittedName>
</protein>